<gene>
    <name evidence="1" type="ORF">DFH07DRAFT_965380</name>
</gene>
<dbReference type="EMBL" id="JARJLG010000128">
    <property type="protein sequence ID" value="KAJ7740193.1"/>
    <property type="molecule type" value="Genomic_DNA"/>
</dbReference>
<keyword evidence="2" id="KW-1185">Reference proteome</keyword>
<evidence type="ECO:0000313" key="2">
    <source>
        <dbReference type="Proteomes" id="UP001215280"/>
    </source>
</evidence>
<dbReference type="Proteomes" id="UP001215280">
    <property type="component" value="Unassembled WGS sequence"/>
</dbReference>
<sequence>MPTRSVRPLDDIPGKLDHVVRAKFQNLLDASYRPFPFAELPIELALRILGYAASCSQGTYRSLLLTNKRMAGLVRIEMLSGVSVILTSERQMKAFKFYLRACPEVIPHIHALWTVTPGSVRQISTLCVDIITTCTSLRALACHPHILLQSICQQTTLAHTLLVDLTMIEFRVPWSLLMNYGGSRTGAELFNQLERLHFIGALDTNHWAVFPKLNNISRVSIAMGSHRRITADLFQELVASPKLLQVVITTRLHGEAQQTLSSAAQDIDDRFSVLHRRRRWKEANLWNESLQDPDRFWNQAKEEKYLPPAPRPAVH</sequence>
<dbReference type="AlphaFoldDB" id="A0AAD7MZR1"/>
<evidence type="ECO:0000313" key="1">
    <source>
        <dbReference type="EMBL" id="KAJ7740193.1"/>
    </source>
</evidence>
<accession>A0AAD7MZR1</accession>
<protein>
    <submittedName>
        <fullName evidence="1">Uncharacterized protein</fullName>
    </submittedName>
</protein>
<reference evidence="1" key="1">
    <citation type="submission" date="2023-03" db="EMBL/GenBank/DDBJ databases">
        <title>Massive genome expansion in bonnet fungi (Mycena s.s.) driven by repeated elements and novel gene families across ecological guilds.</title>
        <authorList>
            <consortium name="Lawrence Berkeley National Laboratory"/>
            <person name="Harder C.B."/>
            <person name="Miyauchi S."/>
            <person name="Viragh M."/>
            <person name="Kuo A."/>
            <person name="Thoen E."/>
            <person name="Andreopoulos B."/>
            <person name="Lu D."/>
            <person name="Skrede I."/>
            <person name="Drula E."/>
            <person name="Henrissat B."/>
            <person name="Morin E."/>
            <person name="Kohler A."/>
            <person name="Barry K."/>
            <person name="LaButti K."/>
            <person name="Morin E."/>
            <person name="Salamov A."/>
            <person name="Lipzen A."/>
            <person name="Mereny Z."/>
            <person name="Hegedus B."/>
            <person name="Baldrian P."/>
            <person name="Stursova M."/>
            <person name="Weitz H."/>
            <person name="Taylor A."/>
            <person name="Grigoriev I.V."/>
            <person name="Nagy L.G."/>
            <person name="Martin F."/>
            <person name="Kauserud H."/>
        </authorList>
    </citation>
    <scope>NUCLEOTIDE SEQUENCE</scope>
    <source>
        <strain evidence="1">CBHHK188m</strain>
    </source>
</reference>
<comment type="caution">
    <text evidence="1">The sequence shown here is derived from an EMBL/GenBank/DDBJ whole genome shotgun (WGS) entry which is preliminary data.</text>
</comment>
<organism evidence="1 2">
    <name type="scientific">Mycena maculata</name>
    <dbReference type="NCBI Taxonomy" id="230809"/>
    <lineage>
        <taxon>Eukaryota</taxon>
        <taxon>Fungi</taxon>
        <taxon>Dikarya</taxon>
        <taxon>Basidiomycota</taxon>
        <taxon>Agaricomycotina</taxon>
        <taxon>Agaricomycetes</taxon>
        <taxon>Agaricomycetidae</taxon>
        <taxon>Agaricales</taxon>
        <taxon>Marasmiineae</taxon>
        <taxon>Mycenaceae</taxon>
        <taxon>Mycena</taxon>
    </lineage>
</organism>
<proteinExistence type="predicted"/>
<name>A0AAD7MZR1_9AGAR</name>